<proteinExistence type="predicted"/>
<dbReference type="Proteomes" id="UP000694620">
    <property type="component" value="Chromosome 1"/>
</dbReference>
<dbReference type="InterPro" id="IPR051261">
    <property type="entry name" value="NLR"/>
</dbReference>
<dbReference type="PANTHER" id="PTHR24106">
    <property type="entry name" value="NACHT, LRR AND CARD DOMAINS-CONTAINING"/>
    <property type="match status" value="1"/>
</dbReference>
<dbReference type="Pfam" id="PF13516">
    <property type="entry name" value="LRR_6"/>
    <property type="match status" value="7"/>
</dbReference>
<dbReference type="InterPro" id="IPR001611">
    <property type="entry name" value="Leu-rich_rpt"/>
</dbReference>
<feature type="transmembrane region" description="Helical" evidence="3">
    <location>
        <begin position="308"/>
        <end position="327"/>
    </location>
</feature>
<reference evidence="4" key="3">
    <citation type="submission" date="2025-09" db="UniProtKB">
        <authorList>
            <consortium name="Ensembl"/>
        </authorList>
    </citation>
    <scope>IDENTIFICATION</scope>
</reference>
<dbReference type="InterPro" id="IPR032675">
    <property type="entry name" value="LRR_dom_sf"/>
</dbReference>
<dbReference type="SMART" id="SM00368">
    <property type="entry name" value="LRR_RI"/>
    <property type="match status" value="9"/>
</dbReference>
<dbReference type="Ensembl" id="ENSECRT00000019407.1">
    <property type="protein sequence ID" value="ENSECRP00000019016.1"/>
    <property type="gene ID" value="ENSECRG00000012703.1"/>
</dbReference>
<protein>
    <submittedName>
        <fullName evidence="4">Uncharacterized protein</fullName>
    </submittedName>
</protein>
<dbReference type="SUPFAM" id="SSF52047">
    <property type="entry name" value="RNI-like"/>
    <property type="match status" value="1"/>
</dbReference>
<keyword evidence="3" id="KW-0472">Membrane</keyword>
<organism evidence="4 5">
    <name type="scientific">Erpetoichthys calabaricus</name>
    <name type="common">Rope fish</name>
    <name type="synonym">Calamoichthys calabaricus</name>
    <dbReference type="NCBI Taxonomy" id="27687"/>
    <lineage>
        <taxon>Eukaryota</taxon>
        <taxon>Metazoa</taxon>
        <taxon>Chordata</taxon>
        <taxon>Craniata</taxon>
        <taxon>Vertebrata</taxon>
        <taxon>Euteleostomi</taxon>
        <taxon>Actinopterygii</taxon>
        <taxon>Polypteriformes</taxon>
        <taxon>Polypteridae</taxon>
        <taxon>Erpetoichthys</taxon>
    </lineage>
</organism>
<accession>A0A8C4SMV4</accession>
<evidence type="ECO:0000313" key="4">
    <source>
        <dbReference type="Ensembl" id="ENSECRP00000019016.1"/>
    </source>
</evidence>
<reference evidence="4" key="2">
    <citation type="submission" date="2025-08" db="UniProtKB">
        <authorList>
            <consortium name="Ensembl"/>
        </authorList>
    </citation>
    <scope>IDENTIFICATION</scope>
</reference>
<sequence length="412" mass="44743">LYRLSSCRLASGCCKALSSVLSSKHSHLTEVWLNTNNVGDSGVQMLCESLRSPNCKLEKLGLRSCYLSSGCCEPLSSALSVDHSRVTWLELSDNNLEDLGVRLLCEGLRSPNCKLQKLSLLSCSLTSGCCAALSSALSLKHSLMTELELSYNKLEDSGVHLLCEGLREENCKLEKLKLQSCGLTSECCEALSLVLSTEHSHLTELWLSSNNLEDSGFYCGGVFMPPCNFLLVSCGLTSGCCAALSSGLSVEHSSLTELEVGDNKLEDLGVSLLCQGLKNPNCKLKKLCVSEARCRHLRSLFSSIRARFVFRFGAVTFLLLVFVRSVIGASVYCFYPCGLVFVSLLLNYPCGLTSGCCEALSLVLSSKHSSLVEVDLSNNNLEDSGVHQLCEGLRNPNCKLETMEMLVMDVGF</sequence>
<evidence type="ECO:0000256" key="1">
    <source>
        <dbReference type="ARBA" id="ARBA00022614"/>
    </source>
</evidence>
<dbReference type="Gene3D" id="3.80.10.10">
    <property type="entry name" value="Ribonuclease Inhibitor"/>
    <property type="match status" value="3"/>
</dbReference>
<keyword evidence="5" id="KW-1185">Reference proteome</keyword>
<dbReference type="AlphaFoldDB" id="A0A8C4SMV4"/>
<keyword evidence="2" id="KW-0677">Repeat</keyword>
<keyword evidence="3" id="KW-1133">Transmembrane helix</keyword>
<evidence type="ECO:0000313" key="5">
    <source>
        <dbReference type="Proteomes" id="UP000694620"/>
    </source>
</evidence>
<dbReference type="GeneTree" id="ENSGT00940000160873"/>
<evidence type="ECO:0000256" key="3">
    <source>
        <dbReference type="SAM" id="Phobius"/>
    </source>
</evidence>
<name>A0A8C4SMV4_ERPCA</name>
<reference evidence="4" key="1">
    <citation type="submission" date="2021-06" db="EMBL/GenBank/DDBJ databases">
        <authorList>
            <consortium name="Wellcome Sanger Institute Data Sharing"/>
        </authorList>
    </citation>
    <scope>NUCLEOTIDE SEQUENCE [LARGE SCALE GENOMIC DNA]</scope>
</reference>
<keyword evidence="3" id="KW-0812">Transmembrane</keyword>
<evidence type="ECO:0000256" key="2">
    <source>
        <dbReference type="ARBA" id="ARBA00022737"/>
    </source>
</evidence>
<keyword evidence="1" id="KW-0433">Leucine-rich repeat</keyword>